<keyword evidence="1" id="KW-0732">Signal</keyword>
<dbReference type="AlphaFoldDB" id="A0A317QDG1"/>
<dbReference type="RefSeq" id="WP_110004532.1">
    <property type="nucleotide sequence ID" value="NZ_QGTX01000001.1"/>
</dbReference>
<name>A0A317QDG1_9ACTN</name>
<protein>
    <submittedName>
        <fullName evidence="2">Uncharacterized protein</fullName>
    </submittedName>
</protein>
<feature type="chain" id="PRO_5038392590" evidence="1">
    <location>
        <begin position="20"/>
        <end position="130"/>
    </location>
</feature>
<proteinExistence type="predicted"/>
<evidence type="ECO:0000256" key="1">
    <source>
        <dbReference type="SAM" id="SignalP"/>
    </source>
</evidence>
<gene>
    <name evidence="2" type="ORF">JD79_00886</name>
</gene>
<accession>A0A317QDG1</accession>
<dbReference type="EMBL" id="QGTX01000001">
    <property type="protein sequence ID" value="PWW21748.1"/>
    <property type="molecule type" value="Genomic_DNA"/>
</dbReference>
<organism evidence="2 3">
    <name type="scientific">Geodermatophilus normandii</name>
    <dbReference type="NCBI Taxonomy" id="1137989"/>
    <lineage>
        <taxon>Bacteria</taxon>
        <taxon>Bacillati</taxon>
        <taxon>Actinomycetota</taxon>
        <taxon>Actinomycetes</taxon>
        <taxon>Geodermatophilales</taxon>
        <taxon>Geodermatophilaceae</taxon>
        <taxon>Geodermatophilus</taxon>
    </lineage>
</organism>
<evidence type="ECO:0000313" key="2">
    <source>
        <dbReference type="EMBL" id="PWW21748.1"/>
    </source>
</evidence>
<dbReference type="Proteomes" id="UP000246661">
    <property type="component" value="Unassembled WGS sequence"/>
</dbReference>
<keyword evidence="3" id="KW-1185">Reference proteome</keyword>
<sequence length="130" mass="13972">MAAAVAAASAIGKAAPAVAGSVAFVAAIASAIVTFLKPQDTEQKYLTAGRRLGALRVKVGQALALDLHILFHRISSEMQTRLGVRDNTCPTDPREALLFDRAAEASVRRSLHPMLNQVDPSIYPKNRRRP</sequence>
<dbReference type="OrthoDB" id="5146968at2"/>
<comment type="caution">
    <text evidence="2">The sequence shown here is derived from an EMBL/GenBank/DDBJ whole genome shotgun (WGS) entry which is preliminary data.</text>
</comment>
<evidence type="ECO:0000313" key="3">
    <source>
        <dbReference type="Proteomes" id="UP000246661"/>
    </source>
</evidence>
<reference evidence="3" key="1">
    <citation type="submission" date="2018-05" db="EMBL/GenBank/DDBJ databases">
        <authorList>
            <person name="Klenk H.-P."/>
            <person name="Huntemann M."/>
            <person name="Clum A."/>
            <person name="Pillay M."/>
            <person name="Palaniappan K."/>
            <person name="Varghese N."/>
            <person name="Mikhailova N."/>
            <person name="Stamatis D."/>
            <person name="Reddy T."/>
            <person name="Daum C."/>
            <person name="Shapiro N."/>
            <person name="Ivanova N."/>
            <person name="Kyrpides N."/>
            <person name="Woyke T."/>
        </authorList>
    </citation>
    <scope>NUCLEOTIDE SEQUENCE [LARGE SCALE GENOMIC DNA]</scope>
    <source>
        <strain evidence="3">DSM 45417</strain>
    </source>
</reference>
<feature type="signal peptide" evidence="1">
    <location>
        <begin position="1"/>
        <end position="19"/>
    </location>
</feature>